<proteinExistence type="inferred from homology"/>
<sequence>MMKKIGVEQSLSNVTSALQEKGYEVITLKNEHDAKGCDCCIVTGQDTNVMGIQNTVTPASIISAEGMTANEICNEVEERLNRQH</sequence>
<evidence type="ECO:0000256" key="1">
    <source>
        <dbReference type="HAMAP-Rule" id="MF_00506"/>
    </source>
</evidence>
<comment type="caution">
    <text evidence="2">The sequence shown here is derived from an EMBL/GenBank/DDBJ whole genome shotgun (WGS) entry which is preliminary data.</text>
</comment>
<name>A0ABU6P353_9BACI</name>
<keyword evidence="3" id="KW-1185">Reference proteome</keyword>
<dbReference type="HAMAP" id="MF_00506">
    <property type="entry name" value="UPF0180"/>
    <property type="match status" value="1"/>
</dbReference>
<dbReference type="InterPro" id="IPR005370">
    <property type="entry name" value="UPF0180"/>
</dbReference>
<organism evidence="2 3">
    <name type="scientific">Metabacillus fastidiosus</name>
    <dbReference type="NCBI Taxonomy" id="1458"/>
    <lineage>
        <taxon>Bacteria</taxon>
        <taxon>Bacillati</taxon>
        <taxon>Bacillota</taxon>
        <taxon>Bacilli</taxon>
        <taxon>Bacillales</taxon>
        <taxon>Bacillaceae</taxon>
        <taxon>Metabacillus</taxon>
    </lineage>
</organism>
<reference evidence="2 3" key="1">
    <citation type="submission" date="2023-03" db="EMBL/GenBank/DDBJ databases">
        <title>Bacillus Genome Sequencing.</title>
        <authorList>
            <person name="Dunlap C."/>
        </authorList>
    </citation>
    <scope>NUCLEOTIDE SEQUENCE [LARGE SCALE GENOMIC DNA]</scope>
    <source>
        <strain evidence="2 3">NRS-1717</strain>
    </source>
</reference>
<evidence type="ECO:0000313" key="2">
    <source>
        <dbReference type="EMBL" id="MED4403776.1"/>
    </source>
</evidence>
<protein>
    <recommendedName>
        <fullName evidence="1">UPF0180 protein P9271_20915</fullName>
    </recommendedName>
</protein>
<dbReference type="NCBIfam" id="NF002845">
    <property type="entry name" value="PRK03094.1"/>
    <property type="match status" value="1"/>
</dbReference>
<dbReference type="EMBL" id="JARTFS010000018">
    <property type="protein sequence ID" value="MED4403776.1"/>
    <property type="molecule type" value="Genomic_DNA"/>
</dbReference>
<dbReference type="GeneID" id="301142080"/>
<gene>
    <name evidence="2" type="ORF">P9271_20915</name>
</gene>
<dbReference type="RefSeq" id="WP_066232253.1">
    <property type="nucleotide sequence ID" value="NZ_JARTFQ010000006.1"/>
</dbReference>
<dbReference type="Proteomes" id="UP001342826">
    <property type="component" value="Unassembled WGS sequence"/>
</dbReference>
<comment type="similarity">
    <text evidence="1">Belongs to the UPF0180 family.</text>
</comment>
<evidence type="ECO:0000313" key="3">
    <source>
        <dbReference type="Proteomes" id="UP001342826"/>
    </source>
</evidence>
<accession>A0ABU6P353</accession>
<dbReference type="Pfam" id="PF03698">
    <property type="entry name" value="UPF0180"/>
    <property type="match status" value="1"/>
</dbReference>